<dbReference type="Proteomes" id="UP000481087">
    <property type="component" value="Unassembled WGS sequence"/>
</dbReference>
<accession>A0A6L8V8L3</accession>
<name>A0A6L8V8L3_9BACL</name>
<evidence type="ECO:0000313" key="1">
    <source>
        <dbReference type="EMBL" id="MZQ85992.1"/>
    </source>
</evidence>
<reference evidence="1 2" key="1">
    <citation type="submission" date="2019-12" db="EMBL/GenBank/DDBJ databases">
        <title>Paenibacillus sp. nov. sp. isolated from soil.</title>
        <authorList>
            <person name="Kim J."/>
            <person name="Jeong S.E."/>
            <person name="Jung H.S."/>
            <person name="Jeon C.O."/>
        </authorList>
    </citation>
    <scope>NUCLEOTIDE SEQUENCE [LARGE SCALE GENOMIC DNA]</scope>
    <source>
        <strain evidence="1 2">5J-6</strain>
    </source>
</reference>
<evidence type="ECO:0008006" key="3">
    <source>
        <dbReference type="Google" id="ProtNLM"/>
    </source>
</evidence>
<sequence>MSFAELLVSFIGRTVEVYFTNNPPIIGELISVESCYFTVQINNTYYYSPPVVVTIVVDQIDYIRVVA</sequence>
<dbReference type="SUPFAM" id="SSF50182">
    <property type="entry name" value="Sm-like ribonucleoproteins"/>
    <property type="match status" value="1"/>
</dbReference>
<dbReference type="RefSeq" id="WP_161410300.1">
    <property type="nucleotide sequence ID" value="NZ_WTUZ01000037.1"/>
</dbReference>
<dbReference type="AlphaFoldDB" id="A0A6L8V8L3"/>
<organism evidence="1 2">
    <name type="scientific">Paenibacillus silvestris</name>
    <dbReference type="NCBI Taxonomy" id="2606219"/>
    <lineage>
        <taxon>Bacteria</taxon>
        <taxon>Bacillati</taxon>
        <taxon>Bacillota</taxon>
        <taxon>Bacilli</taxon>
        <taxon>Bacillales</taxon>
        <taxon>Paenibacillaceae</taxon>
        <taxon>Paenibacillus</taxon>
    </lineage>
</organism>
<dbReference type="EMBL" id="WTUZ01000037">
    <property type="protein sequence ID" value="MZQ85992.1"/>
    <property type="molecule type" value="Genomic_DNA"/>
</dbReference>
<evidence type="ECO:0000313" key="2">
    <source>
        <dbReference type="Proteomes" id="UP000481087"/>
    </source>
</evidence>
<keyword evidence="2" id="KW-1185">Reference proteome</keyword>
<gene>
    <name evidence="1" type="ORF">GQF01_28210</name>
</gene>
<dbReference type="InterPro" id="IPR010920">
    <property type="entry name" value="LSM_dom_sf"/>
</dbReference>
<protein>
    <recommendedName>
        <fullName evidence="3">DUF2642 domain-containing protein</fullName>
    </recommendedName>
</protein>
<proteinExistence type="predicted"/>
<comment type="caution">
    <text evidence="1">The sequence shown here is derived from an EMBL/GenBank/DDBJ whole genome shotgun (WGS) entry which is preliminary data.</text>
</comment>